<sequence>MTEITTREKSVPVTNESTLSFEVYFRDYYLPWCRKRQVYYETMKKYFLNVVPDWFKQLKLNQISTKESEMLQSYFMEKDYTIATVNRYFKIFLASMTKAYEWDLISEQRLKAIR</sequence>
<dbReference type="AlphaFoldDB" id="A0AAU8GX18"/>
<gene>
    <name evidence="2" type="ORF">V4D30_01175</name>
</gene>
<protein>
    <recommendedName>
        <fullName evidence="3">Core-binding (CB) domain-containing protein</fullName>
    </recommendedName>
</protein>
<dbReference type="GO" id="GO:0003677">
    <property type="term" value="F:DNA binding"/>
    <property type="evidence" value="ECO:0007669"/>
    <property type="project" value="UniProtKB-KW"/>
</dbReference>
<dbReference type="RefSeq" id="WP_353684432.1">
    <property type="nucleotide sequence ID" value="NZ_CP144373.1"/>
</dbReference>
<dbReference type="Gene3D" id="1.10.150.130">
    <property type="match status" value="1"/>
</dbReference>
<dbReference type="KEGG" id="taut:V4D30_01175"/>
<evidence type="ECO:0000256" key="1">
    <source>
        <dbReference type="ARBA" id="ARBA00023125"/>
    </source>
</evidence>
<accession>A0AAU8GX18</accession>
<dbReference type="EMBL" id="CP144373">
    <property type="protein sequence ID" value="XCH46906.1"/>
    <property type="molecule type" value="Genomic_DNA"/>
</dbReference>
<dbReference type="InterPro" id="IPR010998">
    <property type="entry name" value="Integrase_recombinase_N"/>
</dbReference>
<name>A0AAU8GX18_9BACT</name>
<reference evidence="2" key="1">
    <citation type="submission" date="2024-01" db="EMBL/GenBank/DDBJ databases">
        <title>The first autotrophic representatives of the genus Thermodesulfovibrio.</title>
        <authorList>
            <person name="Maltseva A.I."/>
            <person name="Elcheninov A.G."/>
            <person name="Kublanov I.V."/>
            <person name="Lebedinsky A.V."/>
            <person name="Frolov E.N."/>
        </authorList>
    </citation>
    <scope>NUCLEOTIDE SEQUENCE</scope>
    <source>
        <strain evidence="2">3907-1M</strain>
    </source>
</reference>
<evidence type="ECO:0008006" key="3">
    <source>
        <dbReference type="Google" id="ProtNLM"/>
    </source>
</evidence>
<evidence type="ECO:0000313" key="2">
    <source>
        <dbReference type="EMBL" id="XCH46906.1"/>
    </source>
</evidence>
<organism evidence="2">
    <name type="scientific">Thermodesulfovibrio autotrophicus</name>
    <dbReference type="NCBI Taxonomy" id="3118333"/>
    <lineage>
        <taxon>Bacteria</taxon>
        <taxon>Pseudomonadati</taxon>
        <taxon>Nitrospirota</taxon>
        <taxon>Thermodesulfovibrionia</taxon>
        <taxon>Thermodesulfovibrionales</taxon>
        <taxon>Thermodesulfovibrionaceae</taxon>
        <taxon>Thermodesulfovibrio</taxon>
    </lineage>
</organism>
<proteinExistence type="predicted"/>
<keyword evidence="1" id="KW-0238">DNA-binding</keyword>